<evidence type="ECO:0000259" key="1">
    <source>
        <dbReference type="Pfam" id="PF04230"/>
    </source>
</evidence>
<evidence type="ECO:0000313" key="2">
    <source>
        <dbReference type="EMBL" id="AGG90137.1"/>
    </source>
</evidence>
<keyword evidence="3" id="KW-1185">Reference proteome</keyword>
<accession>M4NJ63</accession>
<evidence type="ECO:0000313" key="3">
    <source>
        <dbReference type="Proteomes" id="UP000011859"/>
    </source>
</evidence>
<feature type="domain" description="Polysaccharide pyruvyl transferase" evidence="1">
    <location>
        <begin position="28"/>
        <end position="184"/>
    </location>
</feature>
<dbReference type="HOGENOM" id="CLU_064297_0_0_6"/>
<gene>
    <name evidence="2" type="ORF">R2APBS1_3065</name>
</gene>
<dbReference type="OrthoDB" id="9803627at2"/>
<name>M4NJ63_9GAMM</name>
<keyword evidence="2" id="KW-0808">Transferase</keyword>
<proteinExistence type="predicted"/>
<dbReference type="InterPro" id="IPR007345">
    <property type="entry name" value="Polysacch_pyruvyl_Trfase"/>
</dbReference>
<dbReference type="EMBL" id="CP003470">
    <property type="protein sequence ID" value="AGG90137.1"/>
    <property type="molecule type" value="Genomic_DNA"/>
</dbReference>
<dbReference type="GO" id="GO:0016740">
    <property type="term" value="F:transferase activity"/>
    <property type="evidence" value="ECO:0007669"/>
    <property type="project" value="UniProtKB-KW"/>
</dbReference>
<organism evidence="2 3">
    <name type="scientific">Rhodanobacter denitrificans</name>
    <dbReference type="NCBI Taxonomy" id="666685"/>
    <lineage>
        <taxon>Bacteria</taxon>
        <taxon>Pseudomonadati</taxon>
        <taxon>Pseudomonadota</taxon>
        <taxon>Gammaproteobacteria</taxon>
        <taxon>Lysobacterales</taxon>
        <taxon>Rhodanobacteraceae</taxon>
        <taxon>Rhodanobacter</taxon>
    </lineage>
</organism>
<reference evidence="2 3" key="1">
    <citation type="submission" date="2012-04" db="EMBL/GenBank/DDBJ databases">
        <title>Complete genome of Rhodanobacter sp. 2APBS1.</title>
        <authorList>
            <consortium name="US DOE Joint Genome Institute"/>
            <person name="Huntemann M."/>
            <person name="Wei C.-L."/>
            <person name="Han J."/>
            <person name="Detter J.C."/>
            <person name="Han C."/>
            <person name="Tapia R."/>
            <person name="Munk A.C.C."/>
            <person name="Chen A."/>
            <person name="Krypides N."/>
            <person name="Mavromatis K."/>
            <person name="Markowitz V."/>
            <person name="Szeto E."/>
            <person name="Ivanova N."/>
            <person name="Mikhailova N."/>
            <person name="Ovchinnikova G."/>
            <person name="Pagani I."/>
            <person name="Pati A."/>
            <person name="Goodwin L."/>
            <person name="Peters L."/>
            <person name="Pitluck S."/>
            <person name="Woyke T."/>
            <person name="Prakash O."/>
            <person name="Elkins J."/>
            <person name="Brown S."/>
            <person name="Palumbo A."/>
            <person name="Hemme C."/>
            <person name="Zhou J."/>
            <person name="Watson D."/>
            <person name="Jardine P."/>
            <person name="Kostka J."/>
            <person name="Green S."/>
        </authorList>
    </citation>
    <scope>NUCLEOTIDE SEQUENCE [LARGE SCALE GENOMIC DNA]</scope>
    <source>
        <strain evidence="2 3">2APBS1</strain>
    </source>
</reference>
<dbReference type="KEGG" id="rhd:R2APBS1_3065"/>
<dbReference type="AlphaFoldDB" id="M4NJ63"/>
<dbReference type="Pfam" id="PF04230">
    <property type="entry name" value="PS_pyruv_trans"/>
    <property type="match status" value="1"/>
</dbReference>
<dbReference type="Proteomes" id="UP000011859">
    <property type="component" value="Chromosome"/>
</dbReference>
<dbReference type="eggNOG" id="COG2327">
    <property type="taxonomic scope" value="Bacteria"/>
</dbReference>
<protein>
    <submittedName>
        <fullName evidence="2">Polysaccharide pyruvyl transferase</fullName>
    </submittedName>
</protein>
<dbReference type="RefSeq" id="WP_015448561.1">
    <property type="nucleotide sequence ID" value="NC_020541.1"/>
</dbReference>
<sequence length="300" mass="33824">MKLYYYIDKHGNFGDDLNPWLWSKLMPDIIDDDDSEIFVGIGTLLNNNIPAGPNKIVFGSGVGYGSALPTVDEKWKFYCVRGPLTAARLRLPNEYAITDPAALAPTVFRPNGPKRAGIAFIPHHVSAWNLDWERVCREVGIRYIDPRKDVDTVLEEISRSSAIIAEAMHGAILADSFRIPWMPVVLYDHILQPKWHDWAGSLALKYSPAQLKGAWDPDYNYSKSDRLKIVAKRSLCKVGLGSTTWTPPPAKSTNKEIESFIIQFERLTKNPSLTLSKDSIFDEASNRLMEKLEQLKADFS</sequence>